<organism evidence="3 4">
    <name type="scientific">Clavelina lepadiformis</name>
    <name type="common">Light-bulb sea squirt</name>
    <name type="synonym">Ascidia lepadiformis</name>
    <dbReference type="NCBI Taxonomy" id="159417"/>
    <lineage>
        <taxon>Eukaryota</taxon>
        <taxon>Metazoa</taxon>
        <taxon>Chordata</taxon>
        <taxon>Tunicata</taxon>
        <taxon>Ascidiacea</taxon>
        <taxon>Aplousobranchia</taxon>
        <taxon>Clavelinidae</taxon>
        <taxon>Clavelina</taxon>
    </lineage>
</organism>
<dbReference type="InterPro" id="IPR001623">
    <property type="entry name" value="DnaJ_domain"/>
</dbReference>
<reference evidence="3 4" key="1">
    <citation type="submission" date="2024-02" db="EMBL/GenBank/DDBJ databases">
        <authorList>
            <person name="Daric V."/>
            <person name="Darras S."/>
        </authorList>
    </citation>
    <scope>NUCLEOTIDE SEQUENCE [LARGE SCALE GENOMIC DNA]</scope>
</reference>
<keyword evidence="1" id="KW-0812">Transmembrane</keyword>
<evidence type="ECO:0000259" key="2">
    <source>
        <dbReference type="PROSITE" id="PS50076"/>
    </source>
</evidence>
<name>A0ABP0GUY4_CLALP</name>
<dbReference type="SUPFAM" id="SSF46565">
    <property type="entry name" value="Chaperone J-domain"/>
    <property type="match status" value="1"/>
</dbReference>
<evidence type="ECO:0000256" key="1">
    <source>
        <dbReference type="SAM" id="Phobius"/>
    </source>
</evidence>
<feature type="domain" description="J" evidence="2">
    <location>
        <begin position="8"/>
        <end position="74"/>
    </location>
</feature>
<protein>
    <recommendedName>
        <fullName evidence="2">J domain-containing protein</fullName>
    </recommendedName>
</protein>
<dbReference type="PRINTS" id="PR00625">
    <property type="entry name" value="JDOMAIN"/>
</dbReference>
<dbReference type="SMART" id="SM00271">
    <property type="entry name" value="DnaJ"/>
    <property type="match status" value="1"/>
</dbReference>
<dbReference type="Gene3D" id="1.10.287.110">
    <property type="entry name" value="DnaJ domain"/>
    <property type="match status" value="1"/>
</dbReference>
<proteinExistence type="predicted"/>
<dbReference type="Proteomes" id="UP001642483">
    <property type="component" value="Unassembled WGS sequence"/>
</dbReference>
<dbReference type="PANTHER" id="PTHR44825:SF1">
    <property type="entry name" value="DNAJ HOMOLOG SUBFAMILY C MEMBER 4"/>
    <property type="match status" value="1"/>
</dbReference>
<dbReference type="PANTHER" id="PTHR44825">
    <property type="match status" value="1"/>
</dbReference>
<dbReference type="PROSITE" id="PS50076">
    <property type="entry name" value="DNAJ_2"/>
    <property type="match status" value="1"/>
</dbReference>
<keyword evidence="1" id="KW-0472">Membrane</keyword>
<accession>A0ABP0GUY4</accession>
<dbReference type="CDD" id="cd06257">
    <property type="entry name" value="DnaJ"/>
    <property type="match status" value="1"/>
</dbReference>
<gene>
    <name evidence="3" type="ORF">CVLEPA_LOCUS28805</name>
</gene>
<dbReference type="InterPro" id="IPR036869">
    <property type="entry name" value="J_dom_sf"/>
</dbReference>
<dbReference type="InterPro" id="IPR052763">
    <property type="entry name" value="DnaJ_C4"/>
</dbReference>
<evidence type="ECO:0000313" key="3">
    <source>
        <dbReference type="EMBL" id="CAK8695541.1"/>
    </source>
</evidence>
<keyword evidence="1" id="KW-1133">Transmembrane helix</keyword>
<sequence length="241" mass="28070">MTRSREKNHYEILEVDPGASFDEIKDSYIEKSKDLHPDATASKGQDTHGEFIALNEAYKILCKPDLRRQYDVLLHREGVYQGPVKMNPSVKNPYRSASYKNPYHNYNEGWQNADHWTDYHNTYGTSRARRKMQQEIKHDFWQKHWNFSREHGGGGPQLATHKQPEPKKSPLRELCYMLGTMAVLSFGTLFLYYFSPRGQIDVAYFHQEHAAWLLSKVNVKNDKAPPAELTLESALEIEPKR</sequence>
<dbReference type="EMBL" id="CAWYQH010000152">
    <property type="protein sequence ID" value="CAK8695541.1"/>
    <property type="molecule type" value="Genomic_DNA"/>
</dbReference>
<comment type="caution">
    <text evidence="3">The sequence shown here is derived from an EMBL/GenBank/DDBJ whole genome shotgun (WGS) entry which is preliminary data.</text>
</comment>
<feature type="transmembrane region" description="Helical" evidence="1">
    <location>
        <begin position="174"/>
        <end position="194"/>
    </location>
</feature>
<dbReference type="Pfam" id="PF00226">
    <property type="entry name" value="DnaJ"/>
    <property type="match status" value="1"/>
</dbReference>
<keyword evidence="4" id="KW-1185">Reference proteome</keyword>
<evidence type="ECO:0000313" key="4">
    <source>
        <dbReference type="Proteomes" id="UP001642483"/>
    </source>
</evidence>